<dbReference type="SMART" id="SM00867">
    <property type="entry name" value="YceI"/>
    <property type="match status" value="1"/>
</dbReference>
<dbReference type="InterPro" id="IPR036761">
    <property type="entry name" value="TTHA0802/YceI-like_sf"/>
</dbReference>
<reference evidence="3 4" key="1">
    <citation type="submission" date="2017-10" db="EMBL/GenBank/DDBJ databases">
        <authorList>
            <consortium name="Urmite Genomes"/>
        </authorList>
    </citation>
    <scope>NUCLEOTIDE SEQUENCE [LARGE SCALE GENOMIC DNA]</scope>
    <source>
        <strain evidence="3 4">FB-527</strain>
    </source>
</reference>
<dbReference type="EMBL" id="OCTY01000002">
    <property type="protein sequence ID" value="SOJ55473.1"/>
    <property type="molecule type" value="Genomic_DNA"/>
</dbReference>
<comment type="similarity">
    <text evidence="1">Belongs to the UPF0312 family.</text>
</comment>
<dbReference type="SUPFAM" id="SSF101874">
    <property type="entry name" value="YceI-like"/>
    <property type="match status" value="1"/>
</dbReference>
<dbReference type="AlphaFoldDB" id="A0A7Z7IN26"/>
<proteinExistence type="inferred from homology"/>
<name>A0A7Z7IN26_9MYCO</name>
<dbReference type="InterPro" id="IPR007372">
    <property type="entry name" value="Lipid/polyisoprenoid-bd_YceI"/>
</dbReference>
<sequence>MTDTWILDESDGELIVRTGVSGRAARMGHRLTIAMRRWRATVSWVGDEPTTGELAVEVSSLEVLRGEGGVKSLSGPEKVLVRSNALRSLDAGRYPAIRFTAEAFDKTADGYRLTGKLHIRKRSREHVIDVRTEDLGDSWRLTAESAVRQSDYDVKPYSLLMGSLHVADEVIVSFNAIRAKDGTSPTRIQTCPLMTTPVAARRSRRTCQGCVRAPWSI</sequence>
<dbReference type="Gene3D" id="2.40.128.110">
    <property type="entry name" value="Lipid/polyisoprenoid-binding, YceI-like"/>
    <property type="match status" value="1"/>
</dbReference>
<evidence type="ECO:0000313" key="4">
    <source>
        <dbReference type="Proteomes" id="UP000554965"/>
    </source>
</evidence>
<evidence type="ECO:0000313" key="3">
    <source>
        <dbReference type="EMBL" id="SOJ55473.1"/>
    </source>
</evidence>
<gene>
    <name evidence="3" type="ORF">MSIMFB_02959</name>
</gene>
<protein>
    <recommendedName>
        <fullName evidence="2">Lipid/polyisoprenoid-binding YceI-like domain-containing protein</fullName>
    </recommendedName>
</protein>
<feature type="domain" description="Lipid/polyisoprenoid-binding YceI-like" evidence="2">
    <location>
        <begin position="4"/>
        <end position="179"/>
    </location>
</feature>
<keyword evidence="4" id="KW-1185">Reference proteome</keyword>
<dbReference type="Proteomes" id="UP000554965">
    <property type="component" value="Unassembled WGS sequence"/>
</dbReference>
<accession>A0A7Z7IN26</accession>
<dbReference type="Pfam" id="PF04264">
    <property type="entry name" value="YceI"/>
    <property type="match status" value="1"/>
</dbReference>
<evidence type="ECO:0000259" key="2">
    <source>
        <dbReference type="SMART" id="SM00867"/>
    </source>
</evidence>
<comment type="caution">
    <text evidence="3">The sequence shown here is derived from an EMBL/GenBank/DDBJ whole genome shotgun (WGS) entry which is preliminary data.</text>
</comment>
<evidence type="ECO:0000256" key="1">
    <source>
        <dbReference type="ARBA" id="ARBA00008812"/>
    </source>
</evidence>
<organism evidence="3 4">
    <name type="scientific">Mycobacterium simulans</name>
    <dbReference type="NCBI Taxonomy" id="627089"/>
    <lineage>
        <taxon>Bacteria</taxon>
        <taxon>Bacillati</taxon>
        <taxon>Actinomycetota</taxon>
        <taxon>Actinomycetes</taxon>
        <taxon>Mycobacteriales</taxon>
        <taxon>Mycobacteriaceae</taxon>
        <taxon>Mycobacterium</taxon>
    </lineage>
</organism>